<accession>A0A2H0RE44</accession>
<proteinExistence type="predicted"/>
<protein>
    <recommendedName>
        <fullName evidence="3">LamG-like jellyroll fold domain-containing protein</fullName>
    </recommendedName>
</protein>
<evidence type="ECO:0000313" key="1">
    <source>
        <dbReference type="EMBL" id="PIR44656.1"/>
    </source>
</evidence>
<organism evidence="1 2">
    <name type="scientific">Candidatus Vogelbacteria bacterium CG10_big_fil_rev_8_21_14_0_10_51_16</name>
    <dbReference type="NCBI Taxonomy" id="1975045"/>
    <lineage>
        <taxon>Bacteria</taxon>
        <taxon>Candidatus Vogeliibacteriota</taxon>
    </lineage>
</organism>
<dbReference type="Gene3D" id="2.60.120.200">
    <property type="match status" value="1"/>
</dbReference>
<dbReference type="InterPro" id="IPR013320">
    <property type="entry name" value="ConA-like_dom_sf"/>
</dbReference>
<sequence length="123" mass="13800">MLSTIAVWDDTRLRFRLKTDGATSVLIADSGNLTLDRWHFAVATYDGSSMRLFLDGLEVGSMAKTGTVDIDDRYSAYIGNSTDLVRPWAGLIDDLRIYEEAAPLAQVQSWYVAERSRYLATTR</sequence>
<reference evidence="1 2" key="1">
    <citation type="submission" date="2017-09" db="EMBL/GenBank/DDBJ databases">
        <title>Depth-based differentiation of microbial function through sediment-hosted aquifers and enrichment of novel symbionts in the deep terrestrial subsurface.</title>
        <authorList>
            <person name="Probst A.J."/>
            <person name="Ladd B."/>
            <person name="Jarett J.K."/>
            <person name="Geller-Mcgrath D.E."/>
            <person name="Sieber C.M."/>
            <person name="Emerson J.B."/>
            <person name="Anantharaman K."/>
            <person name="Thomas B.C."/>
            <person name="Malmstrom R."/>
            <person name="Stieglmeier M."/>
            <person name="Klingl A."/>
            <person name="Woyke T."/>
            <person name="Ryan C.M."/>
            <person name="Banfield J.F."/>
        </authorList>
    </citation>
    <scope>NUCLEOTIDE SEQUENCE [LARGE SCALE GENOMIC DNA]</scope>
    <source>
        <strain evidence="1">CG10_big_fil_rev_8_21_14_0_10_51_16</strain>
    </source>
</reference>
<evidence type="ECO:0008006" key="3">
    <source>
        <dbReference type="Google" id="ProtNLM"/>
    </source>
</evidence>
<dbReference type="EMBL" id="PCYI01000024">
    <property type="protein sequence ID" value="PIR44656.1"/>
    <property type="molecule type" value="Genomic_DNA"/>
</dbReference>
<name>A0A2H0RE44_9BACT</name>
<gene>
    <name evidence="1" type="ORF">COV10_03560</name>
</gene>
<evidence type="ECO:0000313" key="2">
    <source>
        <dbReference type="Proteomes" id="UP000228767"/>
    </source>
</evidence>
<dbReference type="AlphaFoldDB" id="A0A2H0RE44"/>
<comment type="caution">
    <text evidence="1">The sequence shown here is derived from an EMBL/GenBank/DDBJ whole genome shotgun (WGS) entry which is preliminary data.</text>
</comment>
<dbReference type="Proteomes" id="UP000228767">
    <property type="component" value="Unassembled WGS sequence"/>
</dbReference>
<dbReference type="Pfam" id="PF13385">
    <property type="entry name" value="Laminin_G_3"/>
    <property type="match status" value="1"/>
</dbReference>
<dbReference type="SUPFAM" id="SSF49899">
    <property type="entry name" value="Concanavalin A-like lectins/glucanases"/>
    <property type="match status" value="1"/>
</dbReference>